<evidence type="ECO:0000256" key="1">
    <source>
        <dbReference type="SAM" id="MobiDB-lite"/>
    </source>
</evidence>
<sequence>MSAPPPVGRLPHGRLSTAGGQEGSVPSAGGLLLLSPFQVPVGMSVTPAESTPGLQAGSTSRARWAPKAPQSPDQQAAPVAQLCRKINIGRPLLLSALGCGTDVVLNTTTYMDFYCSNTIRAEPPRSRQPPPPPHCNPHARARLMMIAPAAQAAHRAAAIAASKPADVAAPRSAARATALRAWRHVRQHGRLCPLGRPPIMSEHRLLPQAPPRPLSCLERKSHPRPASRLIMSAVMGPSAGGQAKPRPPSGNRHTAGSINCLSGPRNSRSRPAMPLLLFLPCKHRLSSRATSLSLTRLAMKQLLLLPGAALVGAAAAIEHITLPVLDNAVNALNPTDAGYSACRLASAKLDICVSSAGGLTGVKTAEPLALARCACCDSGNPVAGAYSSCAAYLSSEIPDQTSQYSAYANLASLCRVGNNCGGTSGAATVASVTDIPTSVSSGATGTVLVTSSGGLGNVAPACSSMFGLYESCSKNVPGFANAPYGEQAPCYCCVTLRGEATWTDQLDKYAQTCRDWAKASGPNSIYTVAKTFAGFCQNFSNACFSTSTLATNEATTTATDAQTTSTDAPATSNPQTTPTTTTAAPTTTTGAAAGLRVGSAAGLVVAALVAVAL</sequence>
<evidence type="ECO:0000313" key="2">
    <source>
        <dbReference type="EMBL" id="PWI71368.1"/>
    </source>
</evidence>
<dbReference type="Proteomes" id="UP000245956">
    <property type="component" value="Unassembled WGS sequence"/>
</dbReference>
<feature type="region of interest" description="Disordered" evidence="1">
    <location>
        <begin position="44"/>
        <end position="76"/>
    </location>
</feature>
<dbReference type="AlphaFoldDB" id="A0A2U3EA34"/>
<organism evidence="2 3">
    <name type="scientific">Purpureocillium lilacinum</name>
    <name type="common">Paecilomyces lilacinus</name>
    <dbReference type="NCBI Taxonomy" id="33203"/>
    <lineage>
        <taxon>Eukaryota</taxon>
        <taxon>Fungi</taxon>
        <taxon>Dikarya</taxon>
        <taxon>Ascomycota</taxon>
        <taxon>Pezizomycotina</taxon>
        <taxon>Sordariomycetes</taxon>
        <taxon>Hypocreomycetidae</taxon>
        <taxon>Hypocreales</taxon>
        <taxon>Ophiocordycipitaceae</taxon>
        <taxon>Purpureocillium</taxon>
    </lineage>
</organism>
<evidence type="ECO:0000313" key="3">
    <source>
        <dbReference type="Proteomes" id="UP000245956"/>
    </source>
</evidence>
<proteinExistence type="predicted"/>
<feature type="compositionally biased region" description="Polar residues" evidence="1">
    <location>
        <begin position="47"/>
        <end position="61"/>
    </location>
</feature>
<reference evidence="2 3" key="1">
    <citation type="journal article" date="2016" name="Front. Microbiol.">
        <title>Genome and transcriptome sequences reveal the specific parasitism of the nematophagous Purpureocillium lilacinum 36-1.</title>
        <authorList>
            <person name="Xie J."/>
            <person name="Li S."/>
            <person name="Mo C."/>
            <person name="Xiao X."/>
            <person name="Peng D."/>
            <person name="Wang G."/>
            <person name="Xiao Y."/>
        </authorList>
    </citation>
    <scope>NUCLEOTIDE SEQUENCE [LARGE SCALE GENOMIC DNA]</scope>
    <source>
        <strain evidence="2 3">36-1</strain>
    </source>
</reference>
<feature type="region of interest" description="Disordered" evidence="1">
    <location>
        <begin position="237"/>
        <end position="266"/>
    </location>
</feature>
<feature type="region of interest" description="Disordered" evidence="1">
    <location>
        <begin position="558"/>
        <end position="586"/>
    </location>
</feature>
<accession>A0A2U3EA34</accession>
<protein>
    <submittedName>
        <fullName evidence="2">Uncharacterized protein</fullName>
    </submittedName>
</protein>
<feature type="region of interest" description="Disordered" evidence="1">
    <location>
        <begin position="1"/>
        <end position="27"/>
    </location>
</feature>
<feature type="compositionally biased region" description="Polar residues" evidence="1">
    <location>
        <begin position="251"/>
        <end position="266"/>
    </location>
</feature>
<dbReference type="EMBL" id="LCWV01000007">
    <property type="protein sequence ID" value="PWI71368.1"/>
    <property type="molecule type" value="Genomic_DNA"/>
</dbReference>
<gene>
    <name evidence="2" type="ORF">PCL_11462</name>
</gene>
<name>A0A2U3EA34_PURLI</name>
<comment type="caution">
    <text evidence="2">The sequence shown here is derived from an EMBL/GenBank/DDBJ whole genome shotgun (WGS) entry which is preliminary data.</text>
</comment>